<dbReference type="Proteomes" id="UP001194696">
    <property type="component" value="Unassembled WGS sequence"/>
</dbReference>
<sequence>MVKGVMKLVSVHGSVEYTNPRCESFAVGYYRRGRDSNACINIALAGFSQLTSPLRITLPPYKTFSRPMGATHPQHQLIATGSEIPLSASMTVPSASSPMPVSMDLDATGDLV</sequence>
<evidence type="ECO:0000256" key="1">
    <source>
        <dbReference type="SAM" id="MobiDB-lite"/>
    </source>
</evidence>
<evidence type="ECO:0000313" key="3">
    <source>
        <dbReference type="Proteomes" id="UP001194696"/>
    </source>
</evidence>
<proteinExistence type="predicted"/>
<dbReference type="EMBL" id="JAAAIM010001309">
    <property type="protein sequence ID" value="KAG0279877.1"/>
    <property type="molecule type" value="Genomic_DNA"/>
</dbReference>
<keyword evidence="3" id="KW-1185">Reference proteome</keyword>
<evidence type="ECO:0000313" key="2">
    <source>
        <dbReference type="EMBL" id="KAG0279877.1"/>
    </source>
</evidence>
<reference evidence="2 3" key="1">
    <citation type="journal article" date="2020" name="Fungal Divers.">
        <title>Resolving the Mortierellaceae phylogeny through synthesis of multi-gene phylogenetics and phylogenomics.</title>
        <authorList>
            <person name="Vandepol N."/>
            <person name="Liber J."/>
            <person name="Desiro A."/>
            <person name="Na H."/>
            <person name="Kennedy M."/>
            <person name="Barry K."/>
            <person name="Grigoriev I.V."/>
            <person name="Miller A.N."/>
            <person name="O'Donnell K."/>
            <person name="Stajich J.E."/>
            <person name="Bonito G."/>
        </authorList>
    </citation>
    <scope>NUCLEOTIDE SEQUENCE [LARGE SCALE GENOMIC DNA]</scope>
    <source>
        <strain evidence="2 3">AD045</strain>
    </source>
</reference>
<protein>
    <submittedName>
        <fullName evidence="2">Uncharacterized protein</fullName>
    </submittedName>
</protein>
<name>A0ABQ7JM25_9FUNG</name>
<comment type="caution">
    <text evidence="2">The sequence shown here is derived from an EMBL/GenBank/DDBJ whole genome shotgun (WGS) entry which is preliminary data.</text>
</comment>
<organism evidence="2 3">
    <name type="scientific">Linnemannia gamsii</name>
    <dbReference type="NCBI Taxonomy" id="64522"/>
    <lineage>
        <taxon>Eukaryota</taxon>
        <taxon>Fungi</taxon>
        <taxon>Fungi incertae sedis</taxon>
        <taxon>Mucoromycota</taxon>
        <taxon>Mortierellomycotina</taxon>
        <taxon>Mortierellomycetes</taxon>
        <taxon>Mortierellales</taxon>
        <taxon>Mortierellaceae</taxon>
        <taxon>Linnemannia</taxon>
    </lineage>
</organism>
<accession>A0ABQ7JM25</accession>
<feature type="region of interest" description="Disordered" evidence="1">
    <location>
        <begin position="92"/>
        <end position="112"/>
    </location>
</feature>
<gene>
    <name evidence="2" type="ORF">BGZ96_001782</name>
</gene>
<feature type="compositionally biased region" description="Low complexity" evidence="1">
    <location>
        <begin position="92"/>
        <end position="103"/>
    </location>
</feature>